<organism evidence="1 2">
    <name type="scientific">Phrynosoma platyrhinos</name>
    <name type="common">Desert horned lizard</name>
    <dbReference type="NCBI Taxonomy" id="52577"/>
    <lineage>
        <taxon>Eukaryota</taxon>
        <taxon>Metazoa</taxon>
        <taxon>Chordata</taxon>
        <taxon>Craniata</taxon>
        <taxon>Vertebrata</taxon>
        <taxon>Euteleostomi</taxon>
        <taxon>Lepidosauria</taxon>
        <taxon>Squamata</taxon>
        <taxon>Bifurcata</taxon>
        <taxon>Unidentata</taxon>
        <taxon>Episquamata</taxon>
        <taxon>Toxicofera</taxon>
        <taxon>Iguania</taxon>
        <taxon>Phrynosomatidae</taxon>
        <taxon>Phrynosomatinae</taxon>
        <taxon>Phrynosoma</taxon>
    </lineage>
</organism>
<protein>
    <submittedName>
        <fullName evidence="1">Uncharacterized protein</fullName>
    </submittedName>
</protein>
<proteinExistence type="predicted"/>
<name>A0ABQ7TKX6_PHRPL</name>
<reference evidence="1 2" key="1">
    <citation type="journal article" date="2022" name="Gigascience">
        <title>A chromosome-level genome assembly and annotation of the desert horned lizard, Phrynosoma platyrhinos, provides insight into chromosomal rearrangements among reptiles.</title>
        <authorList>
            <person name="Koochekian N."/>
            <person name="Ascanio A."/>
            <person name="Farleigh K."/>
            <person name="Card D.C."/>
            <person name="Schield D.R."/>
            <person name="Castoe T.A."/>
            <person name="Jezkova T."/>
        </authorList>
    </citation>
    <scope>NUCLEOTIDE SEQUENCE [LARGE SCALE GENOMIC DNA]</scope>
    <source>
        <strain evidence="1">NK-2021</strain>
    </source>
</reference>
<dbReference type="EMBL" id="JAIPUX010000439">
    <property type="protein sequence ID" value="KAH0630318.1"/>
    <property type="molecule type" value="Genomic_DNA"/>
</dbReference>
<sequence>MCMGAEKVWSVLHEEPKRQREVAAAKKGLSLSQQQVAHWRQQLHVMHHLGKQYQHTTNHLLETKHLTDLSDTYGKEGPARYFHCSLGTEQEPQHLV</sequence>
<dbReference type="Proteomes" id="UP000826234">
    <property type="component" value="Unassembled WGS sequence"/>
</dbReference>
<keyword evidence="2" id="KW-1185">Reference proteome</keyword>
<evidence type="ECO:0000313" key="1">
    <source>
        <dbReference type="EMBL" id="KAH0630318.1"/>
    </source>
</evidence>
<accession>A0ABQ7TKX6</accession>
<comment type="caution">
    <text evidence="1">The sequence shown here is derived from an EMBL/GenBank/DDBJ whole genome shotgun (WGS) entry which is preliminary data.</text>
</comment>
<gene>
    <name evidence="1" type="ORF">JD844_013237</name>
</gene>
<evidence type="ECO:0000313" key="2">
    <source>
        <dbReference type="Proteomes" id="UP000826234"/>
    </source>
</evidence>